<feature type="transmembrane region" description="Helical" evidence="7">
    <location>
        <begin position="110"/>
        <end position="133"/>
    </location>
</feature>
<accession>A0ABV1KT37</accession>
<keyword evidence="2 7" id="KW-0813">Transport</keyword>
<keyword evidence="3" id="KW-1003">Cell membrane</keyword>
<evidence type="ECO:0000259" key="8">
    <source>
        <dbReference type="PROSITE" id="PS50928"/>
    </source>
</evidence>
<dbReference type="PANTHER" id="PTHR43744:SF9">
    <property type="entry name" value="POLYGALACTURONAN_RHAMNOGALACTURONAN TRANSPORT SYSTEM PERMEASE PROTEIN YTCP"/>
    <property type="match status" value="1"/>
</dbReference>
<evidence type="ECO:0000256" key="1">
    <source>
        <dbReference type="ARBA" id="ARBA00004651"/>
    </source>
</evidence>
<reference evidence="9 10" key="1">
    <citation type="journal article" date="2023" name="Genome Announc.">
        <title>Pan-Genome Analyses of the Genus Cohnella and Proposal of the Novel Species Cohnella silvisoli sp. nov., Isolated from Forest Soil.</title>
        <authorList>
            <person name="Wang C."/>
            <person name="Mao L."/>
            <person name="Bao G."/>
            <person name="Zhu H."/>
        </authorList>
    </citation>
    <scope>NUCLEOTIDE SEQUENCE [LARGE SCALE GENOMIC DNA]</scope>
    <source>
        <strain evidence="9 10">NL03-T5-1</strain>
    </source>
</reference>
<comment type="subcellular location">
    <subcellularLocation>
        <location evidence="1 7">Cell membrane</location>
        <topology evidence="1 7">Multi-pass membrane protein</topology>
    </subcellularLocation>
</comment>
<dbReference type="PROSITE" id="PS50928">
    <property type="entry name" value="ABC_TM1"/>
    <property type="match status" value="1"/>
</dbReference>
<feature type="transmembrane region" description="Helical" evidence="7">
    <location>
        <begin position="260"/>
        <end position="279"/>
    </location>
</feature>
<evidence type="ECO:0000256" key="6">
    <source>
        <dbReference type="ARBA" id="ARBA00023136"/>
    </source>
</evidence>
<sequence length="294" mass="33035">MATRLNFRWFDITVGALFILLCFLTIYPFLYALSYSLSNGQSVLTQNMYVWPIDFTFDNYKTVFANNSILSAFYISVLKTVLGTALSLIVIATAAYSVSKKHLILKKSILSFFVIPMYISGGLLPFYILIFNLGLMNKFLVYLLPGAFSGMFMFLIKVYYETLPGEVEESAKIDGAGDFRVFASIFVPLSFPVYATVALFVGVAQWNAWFDAMLFMSNTDLHPLQLLLQNILREAEVTTFSQVAALSGPQGIKRTSVETLRMATLMVTTFPILFIYPFFQKYFIKGVVLGAVKG</sequence>
<evidence type="ECO:0000256" key="7">
    <source>
        <dbReference type="RuleBase" id="RU363032"/>
    </source>
</evidence>
<gene>
    <name evidence="9" type="ORF">QJS35_09440</name>
</gene>
<evidence type="ECO:0000313" key="10">
    <source>
        <dbReference type="Proteomes" id="UP001493487"/>
    </source>
</evidence>
<dbReference type="PANTHER" id="PTHR43744">
    <property type="entry name" value="ABC TRANSPORTER PERMEASE PROTEIN MG189-RELATED-RELATED"/>
    <property type="match status" value="1"/>
</dbReference>
<dbReference type="EMBL" id="JASKHM010000004">
    <property type="protein sequence ID" value="MEQ4482617.1"/>
    <property type="molecule type" value="Genomic_DNA"/>
</dbReference>
<feature type="transmembrane region" description="Helical" evidence="7">
    <location>
        <begin position="12"/>
        <end position="33"/>
    </location>
</feature>
<protein>
    <submittedName>
        <fullName evidence="9">Carbohydrate ABC transporter permease</fullName>
    </submittedName>
</protein>
<comment type="caution">
    <text evidence="9">The sequence shown here is derived from an EMBL/GenBank/DDBJ whole genome shotgun (WGS) entry which is preliminary data.</text>
</comment>
<proteinExistence type="inferred from homology"/>
<comment type="similarity">
    <text evidence="7">Belongs to the binding-protein-dependent transport system permease family.</text>
</comment>
<keyword evidence="4 7" id="KW-0812">Transmembrane</keyword>
<feature type="transmembrane region" description="Helical" evidence="7">
    <location>
        <begin position="139"/>
        <end position="160"/>
    </location>
</feature>
<dbReference type="Pfam" id="PF00528">
    <property type="entry name" value="BPD_transp_1"/>
    <property type="match status" value="1"/>
</dbReference>
<dbReference type="InterPro" id="IPR035906">
    <property type="entry name" value="MetI-like_sf"/>
</dbReference>
<keyword evidence="10" id="KW-1185">Reference proteome</keyword>
<feature type="transmembrane region" description="Helical" evidence="7">
    <location>
        <begin position="72"/>
        <end position="98"/>
    </location>
</feature>
<feature type="transmembrane region" description="Helical" evidence="7">
    <location>
        <begin position="181"/>
        <end position="206"/>
    </location>
</feature>
<dbReference type="Proteomes" id="UP001493487">
    <property type="component" value="Unassembled WGS sequence"/>
</dbReference>
<evidence type="ECO:0000256" key="4">
    <source>
        <dbReference type="ARBA" id="ARBA00022692"/>
    </source>
</evidence>
<evidence type="ECO:0000256" key="3">
    <source>
        <dbReference type="ARBA" id="ARBA00022475"/>
    </source>
</evidence>
<organism evidence="9 10">
    <name type="scientific">Cohnella silvisoli</name>
    <dbReference type="NCBI Taxonomy" id="2873699"/>
    <lineage>
        <taxon>Bacteria</taxon>
        <taxon>Bacillati</taxon>
        <taxon>Bacillota</taxon>
        <taxon>Bacilli</taxon>
        <taxon>Bacillales</taxon>
        <taxon>Paenibacillaceae</taxon>
        <taxon>Cohnella</taxon>
    </lineage>
</organism>
<dbReference type="Gene3D" id="1.10.3720.10">
    <property type="entry name" value="MetI-like"/>
    <property type="match status" value="1"/>
</dbReference>
<name>A0ABV1KT37_9BACL</name>
<keyword evidence="6 7" id="KW-0472">Membrane</keyword>
<dbReference type="RefSeq" id="WP_232184633.1">
    <property type="nucleotide sequence ID" value="NZ_JAIOAP010000003.1"/>
</dbReference>
<evidence type="ECO:0000256" key="2">
    <source>
        <dbReference type="ARBA" id="ARBA00022448"/>
    </source>
</evidence>
<evidence type="ECO:0000313" key="9">
    <source>
        <dbReference type="EMBL" id="MEQ4482617.1"/>
    </source>
</evidence>
<dbReference type="CDD" id="cd06261">
    <property type="entry name" value="TM_PBP2"/>
    <property type="match status" value="1"/>
</dbReference>
<dbReference type="InterPro" id="IPR000515">
    <property type="entry name" value="MetI-like"/>
</dbReference>
<evidence type="ECO:0000256" key="5">
    <source>
        <dbReference type="ARBA" id="ARBA00022989"/>
    </source>
</evidence>
<dbReference type="SUPFAM" id="SSF161098">
    <property type="entry name" value="MetI-like"/>
    <property type="match status" value="1"/>
</dbReference>
<feature type="domain" description="ABC transmembrane type-1" evidence="8">
    <location>
        <begin position="73"/>
        <end position="276"/>
    </location>
</feature>
<keyword evidence="5 7" id="KW-1133">Transmembrane helix</keyword>